<feature type="coiled-coil region" evidence="1">
    <location>
        <begin position="208"/>
        <end position="235"/>
    </location>
</feature>
<feature type="compositionally biased region" description="Low complexity" evidence="2">
    <location>
        <begin position="37"/>
        <end position="50"/>
    </location>
</feature>
<dbReference type="AlphaFoldDB" id="A0AAD9Y5Q7"/>
<evidence type="ECO:0000256" key="2">
    <source>
        <dbReference type="SAM" id="MobiDB-lite"/>
    </source>
</evidence>
<dbReference type="Proteomes" id="UP001281614">
    <property type="component" value="Unassembled WGS sequence"/>
</dbReference>
<feature type="region of interest" description="Disordered" evidence="2">
    <location>
        <begin position="373"/>
        <end position="424"/>
    </location>
</feature>
<reference evidence="3" key="1">
    <citation type="submission" date="2023-02" db="EMBL/GenBank/DDBJ databases">
        <title>Colletotrichum kahawae CIFC_Que2 genome sequencing and assembly.</title>
        <authorList>
            <person name="Baroncelli R."/>
        </authorList>
    </citation>
    <scope>NUCLEOTIDE SEQUENCE</scope>
    <source>
        <strain evidence="3">CIFC_Que2</strain>
    </source>
</reference>
<keyword evidence="1" id="KW-0175">Coiled coil</keyword>
<feature type="compositionally biased region" description="Basic and acidic residues" evidence="2">
    <location>
        <begin position="51"/>
        <end position="68"/>
    </location>
</feature>
<feature type="coiled-coil region" evidence="1">
    <location>
        <begin position="507"/>
        <end position="554"/>
    </location>
</feature>
<evidence type="ECO:0000313" key="3">
    <source>
        <dbReference type="EMBL" id="KAK2741331.1"/>
    </source>
</evidence>
<proteinExistence type="predicted"/>
<name>A0AAD9Y5Q7_COLKA</name>
<evidence type="ECO:0000256" key="1">
    <source>
        <dbReference type="SAM" id="Coils"/>
    </source>
</evidence>
<feature type="compositionally biased region" description="Acidic residues" evidence="2">
    <location>
        <begin position="390"/>
        <end position="415"/>
    </location>
</feature>
<feature type="compositionally biased region" description="Basic and acidic residues" evidence="2">
    <location>
        <begin position="111"/>
        <end position="122"/>
    </location>
</feature>
<evidence type="ECO:0000313" key="4">
    <source>
        <dbReference type="Proteomes" id="UP001281614"/>
    </source>
</evidence>
<accession>A0AAD9Y5Q7</accession>
<protein>
    <submittedName>
        <fullName evidence="3">Uncharacterized protein</fullName>
    </submittedName>
</protein>
<gene>
    <name evidence="3" type="ORF">CKAH01_18518</name>
</gene>
<feature type="compositionally biased region" description="Basic residues" evidence="2">
    <location>
        <begin position="21"/>
        <end position="36"/>
    </location>
</feature>
<dbReference type="EMBL" id="VYYT01000338">
    <property type="protein sequence ID" value="KAK2741331.1"/>
    <property type="molecule type" value="Genomic_DNA"/>
</dbReference>
<keyword evidence="4" id="KW-1185">Reference proteome</keyword>
<feature type="region of interest" description="Disordered" evidence="2">
    <location>
        <begin position="1"/>
        <end position="127"/>
    </location>
</feature>
<organism evidence="3 4">
    <name type="scientific">Colletotrichum kahawae</name>
    <name type="common">Coffee berry disease fungus</name>
    <dbReference type="NCBI Taxonomy" id="34407"/>
    <lineage>
        <taxon>Eukaryota</taxon>
        <taxon>Fungi</taxon>
        <taxon>Dikarya</taxon>
        <taxon>Ascomycota</taxon>
        <taxon>Pezizomycotina</taxon>
        <taxon>Sordariomycetes</taxon>
        <taxon>Hypocreomycetidae</taxon>
        <taxon>Glomerellales</taxon>
        <taxon>Glomerellaceae</taxon>
        <taxon>Colletotrichum</taxon>
        <taxon>Colletotrichum gloeosporioides species complex</taxon>
    </lineage>
</organism>
<sequence length="737" mass="87362">MDLDNQHQEGNPPGGLPQRKPLSRHQRYRLNKKLRKQQAQSNEAQNNQPQRQREKLQTKQAENSKAKNDQPQPSHPQQNLPQDGQRQNSQPQHNQHQDGQRQGKAPQGNKQRSDQPPKKILEEPPAWFGRVSQWNAEKHKPTLWRRSTLDQVFQEEKDLSDWECNCSKKPKNCKCKQTQVLLHGEKAALNKDFLKYQEHRNGLKRALRIEAYEEAEEMKEMVQEEKANVAGIQAAIRDINKSKARNAWTPIGIRGCVYDLHCVELFQLLEDADCQGNEIAFWEDWETEDGTDEFDPPFPPEYTQTKHGDGKQGENMEITFHNNDYLELKVYAQTIIGLCGGYNKMTEKFNNYFKNTKDQKKNQCFHFYGKLRRSEGSEEGSEEGSKEGSDEGSEEDYEEDSEDEYEEEFEEESEDNQQRKSRPRTKFLRQYPPWYFRVFRWEHERLGTFQEHDPVPEWFFDEDLSDWECDCTKDPPDCRCRQPQLKVRGGDFEDDEQLPELEETRNKRKRELRIQRFEKEKEEAEARERTPKVLEREIAKVSQIQAAIREIENSKAPDTKTPINIYHRGYDLYCAELCQLTQRSEILFTDQIWFNDDWEIRDEENKVEDPRMGVLLDDKPTKHMETDLCAFMTFEELDEIEYCSSNLFPNPRYAGRYSVGRWGLKDAPMEITFHSQDYLEIQIHSKAFLKNRGYFDPDNKQRLVDYFQNKKPYLTFYGALRTPERVMELDKERDLEI</sequence>
<comment type="caution">
    <text evidence="3">The sequence shown here is derived from an EMBL/GenBank/DDBJ whole genome shotgun (WGS) entry which is preliminary data.</text>
</comment>
<feature type="compositionally biased region" description="Polar residues" evidence="2">
    <location>
        <begin position="69"/>
        <end position="94"/>
    </location>
</feature>